<evidence type="ECO:0000313" key="6">
    <source>
        <dbReference type="EMBL" id="GFJ95615.1"/>
    </source>
</evidence>
<dbReference type="Gene3D" id="2.160.20.10">
    <property type="entry name" value="Single-stranded right-handed beta-helix, Pectin lyase-like"/>
    <property type="match status" value="1"/>
</dbReference>
<dbReference type="InterPro" id="IPR027417">
    <property type="entry name" value="P-loop_NTPase"/>
</dbReference>
<accession>A0A6V8LS88</accession>
<organism evidence="6 7">
    <name type="scientific">Phytohabitans rumicis</name>
    <dbReference type="NCBI Taxonomy" id="1076125"/>
    <lineage>
        <taxon>Bacteria</taxon>
        <taxon>Bacillati</taxon>
        <taxon>Actinomycetota</taxon>
        <taxon>Actinomycetes</taxon>
        <taxon>Micromonosporales</taxon>
        <taxon>Micromonosporaceae</taxon>
    </lineage>
</organism>
<evidence type="ECO:0000313" key="7">
    <source>
        <dbReference type="Proteomes" id="UP000482960"/>
    </source>
</evidence>
<dbReference type="Proteomes" id="UP000482960">
    <property type="component" value="Unassembled WGS sequence"/>
</dbReference>
<dbReference type="InterPro" id="IPR039448">
    <property type="entry name" value="Beta_helix"/>
</dbReference>
<evidence type="ECO:0000256" key="1">
    <source>
        <dbReference type="ARBA" id="ARBA00010378"/>
    </source>
</evidence>
<dbReference type="CDD" id="cd00009">
    <property type="entry name" value="AAA"/>
    <property type="match status" value="1"/>
</dbReference>
<dbReference type="InterPro" id="IPR011050">
    <property type="entry name" value="Pectin_lyase_fold/virulence"/>
</dbReference>
<dbReference type="Gene3D" id="3.40.50.300">
    <property type="entry name" value="P-loop containing nucleotide triphosphate hydrolases"/>
    <property type="match status" value="1"/>
</dbReference>
<keyword evidence="3" id="KW-0067">ATP-binding</keyword>
<feature type="domain" description="Right handed beta helix" evidence="5">
    <location>
        <begin position="199"/>
        <end position="295"/>
    </location>
</feature>
<gene>
    <name evidence="6" type="ORF">Prum_092570</name>
</gene>
<keyword evidence="2" id="KW-0547">Nucleotide-binding</keyword>
<dbReference type="EMBL" id="BLPG01000002">
    <property type="protein sequence ID" value="GFJ95615.1"/>
    <property type="molecule type" value="Genomic_DNA"/>
</dbReference>
<name>A0A6V8LS88_9ACTN</name>
<dbReference type="AlphaFoldDB" id="A0A6V8LS88"/>
<dbReference type="SMART" id="SM00710">
    <property type="entry name" value="PbH1"/>
    <property type="match status" value="4"/>
</dbReference>
<feature type="domain" description="Right handed beta helix" evidence="5">
    <location>
        <begin position="52"/>
        <end position="195"/>
    </location>
</feature>
<dbReference type="Pfam" id="PF13229">
    <property type="entry name" value="Beta_helix"/>
    <property type="match status" value="2"/>
</dbReference>
<evidence type="ECO:0000256" key="2">
    <source>
        <dbReference type="ARBA" id="ARBA00022741"/>
    </source>
</evidence>
<evidence type="ECO:0008006" key="8">
    <source>
        <dbReference type="Google" id="ProtNLM"/>
    </source>
</evidence>
<dbReference type="InterPro" id="IPR006626">
    <property type="entry name" value="PbH1"/>
</dbReference>
<dbReference type="PRINTS" id="PR00819">
    <property type="entry name" value="CBXCFQXSUPER"/>
</dbReference>
<dbReference type="GO" id="GO:0005524">
    <property type="term" value="F:ATP binding"/>
    <property type="evidence" value="ECO:0007669"/>
    <property type="project" value="UniProtKB-KW"/>
</dbReference>
<feature type="domain" description="ATPase AAA-type core" evidence="4">
    <location>
        <begin position="368"/>
        <end position="443"/>
    </location>
</feature>
<dbReference type="InterPro" id="IPR012334">
    <property type="entry name" value="Pectin_lyas_fold"/>
</dbReference>
<dbReference type="SUPFAM" id="SSF51126">
    <property type="entry name" value="Pectin lyase-like"/>
    <property type="match status" value="2"/>
</dbReference>
<dbReference type="InterPro" id="IPR003959">
    <property type="entry name" value="ATPase_AAA_core"/>
</dbReference>
<keyword evidence="7" id="KW-1185">Reference proteome</keyword>
<dbReference type="PANTHER" id="PTHR43392">
    <property type="entry name" value="AAA-TYPE ATPASE FAMILY PROTEIN / ANKYRIN REPEAT FAMILY PROTEIN"/>
    <property type="match status" value="1"/>
</dbReference>
<sequence length="456" mass="47243">MLRKAVEVRPVPDGGTVTLAHDVTPLTLRASATVRGLTIVGELSSGDSFVDSAVVIEGAGVAPLLESCVVTVASPRAIWVMEGAAPVVRDCSATGGVWVGDRGSRVELTRCVLEMDLSTGVYVSDRGQAALTDCRITGADTAINATDRDTAVTVVRTRIENSLYDAVHVKDRACVTITDSQIHGKGATLEVETHGTLVADDVVLDGAFRSGISVRGGEGRFTRCRVVGAGEAGVWLGGGRAVLDQVEVSGGRVEGFYVGGGDVTLTGCVAHDNGAEGFQLRTEAKITACASYANGKDDTVGIQPGAPVPPEMAGPAAATVEELLAELAALIGLAEVKAEVRTLIDIITVGQRRVAAGLKTPPLSRHLVFTGNPGTGKTTVARLYGRILAALGLLDRGHLVEAARVDLVAEYVGHTAVKTKRAFDSARGGVLFIDEAYALSPRTVAGTSGGRPSTRW</sequence>
<dbReference type="InterPro" id="IPR000641">
    <property type="entry name" value="CbxX/CfxQ"/>
</dbReference>
<proteinExistence type="inferred from homology"/>
<dbReference type="GO" id="GO:0016887">
    <property type="term" value="F:ATP hydrolysis activity"/>
    <property type="evidence" value="ECO:0007669"/>
    <property type="project" value="InterPro"/>
</dbReference>
<comment type="similarity">
    <text evidence="1">Belongs to the CbxX/CfxQ family.</text>
</comment>
<dbReference type="RefSeq" id="WP_173084879.1">
    <property type="nucleotide sequence ID" value="NZ_BLPG01000002.1"/>
</dbReference>
<evidence type="ECO:0000259" key="5">
    <source>
        <dbReference type="Pfam" id="PF13229"/>
    </source>
</evidence>
<reference evidence="6 7" key="2">
    <citation type="submission" date="2020-03" db="EMBL/GenBank/DDBJ databases">
        <authorList>
            <person name="Ichikawa N."/>
            <person name="Kimura A."/>
            <person name="Kitahashi Y."/>
            <person name="Uohara A."/>
        </authorList>
    </citation>
    <scope>NUCLEOTIDE SEQUENCE [LARGE SCALE GENOMIC DNA]</scope>
    <source>
        <strain evidence="6 7">NBRC 108638</strain>
    </source>
</reference>
<dbReference type="InterPro" id="IPR050773">
    <property type="entry name" value="CbxX/CfxQ_RuBisCO_ESX"/>
</dbReference>
<dbReference type="PANTHER" id="PTHR43392:SF2">
    <property type="entry name" value="AAA-TYPE ATPASE FAMILY PROTEIN _ ANKYRIN REPEAT FAMILY PROTEIN"/>
    <property type="match status" value="1"/>
</dbReference>
<evidence type="ECO:0000256" key="3">
    <source>
        <dbReference type="ARBA" id="ARBA00022840"/>
    </source>
</evidence>
<dbReference type="SUPFAM" id="SSF52540">
    <property type="entry name" value="P-loop containing nucleoside triphosphate hydrolases"/>
    <property type="match status" value="1"/>
</dbReference>
<comment type="caution">
    <text evidence="6">The sequence shown here is derived from an EMBL/GenBank/DDBJ whole genome shotgun (WGS) entry which is preliminary data.</text>
</comment>
<reference evidence="6 7" key="1">
    <citation type="submission" date="2020-03" db="EMBL/GenBank/DDBJ databases">
        <title>Whole genome shotgun sequence of Phytohabitans rumicis NBRC 108638.</title>
        <authorList>
            <person name="Komaki H."/>
            <person name="Tamura T."/>
        </authorList>
    </citation>
    <scope>NUCLEOTIDE SEQUENCE [LARGE SCALE GENOMIC DNA]</scope>
    <source>
        <strain evidence="6 7">NBRC 108638</strain>
    </source>
</reference>
<dbReference type="Pfam" id="PF00004">
    <property type="entry name" value="AAA"/>
    <property type="match status" value="1"/>
</dbReference>
<evidence type="ECO:0000259" key="4">
    <source>
        <dbReference type="Pfam" id="PF00004"/>
    </source>
</evidence>
<protein>
    <recommendedName>
        <fullName evidence="8">ATPase AAA-type core domain-containing protein</fullName>
    </recommendedName>
</protein>